<keyword evidence="1" id="KW-0732">Signal</keyword>
<evidence type="ECO:0000256" key="1">
    <source>
        <dbReference type="SAM" id="SignalP"/>
    </source>
</evidence>
<dbReference type="Proteomes" id="UP000238801">
    <property type="component" value="Unassembled WGS sequence"/>
</dbReference>
<evidence type="ECO:0008006" key="4">
    <source>
        <dbReference type="Google" id="ProtNLM"/>
    </source>
</evidence>
<dbReference type="OrthoDB" id="7658757at2"/>
<gene>
    <name evidence="2" type="ORF">BCF33_0533</name>
</gene>
<dbReference type="AlphaFoldDB" id="A0A2T0X7K8"/>
<feature type="chain" id="PRO_5015628232" description="Protease inhibitor Inh" evidence="1">
    <location>
        <begin position="20"/>
        <end position="134"/>
    </location>
</feature>
<keyword evidence="3" id="KW-1185">Reference proteome</keyword>
<proteinExistence type="predicted"/>
<feature type="signal peptide" evidence="1">
    <location>
        <begin position="1"/>
        <end position="19"/>
    </location>
</feature>
<name>A0A2T0X7K8_9RHOB</name>
<evidence type="ECO:0000313" key="3">
    <source>
        <dbReference type="Proteomes" id="UP000238801"/>
    </source>
</evidence>
<reference evidence="2 3" key="1">
    <citation type="submission" date="2018-03" db="EMBL/GenBank/DDBJ databases">
        <title>Genomic Encyclopedia of Archaeal and Bacterial Type Strains, Phase II (KMG-II): from individual species to whole genera.</title>
        <authorList>
            <person name="Goeker M."/>
        </authorList>
    </citation>
    <scope>NUCLEOTIDE SEQUENCE [LARGE SCALE GENOMIC DNA]</scope>
    <source>
        <strain evidence="2 3">DSM 29318</strain>
    </source>
</reference>
<dbReference type="EMBL" id="PVTT01000001">
    <property type="protein sequence ID" value="PRY94930.1"/>
    <property type="molecule type" value="Genomic_DNA"/>
</dbReference>
<dbReference type="RefSeq" id="WP_106159376.1">
    <property type="nucleotide sequence ID" value="NZ_PVTT01000001.1"/>
</dbReference>
<sequence>MTRAPALLLVLLAALPAAAQQSLTPDEFLDRLAPGSAIFAYPGDGDFIGAEEFLSRERSIYAHHDGTCAVGFLSVEGPQLCFDYPDLAPGQTRHCWWPFEDGGALFVRSVDDPSHVQEVTPSDVPVACEGRPTA</sequence>
<accession>A0A2T0X7K8</accession>
<organism evidence="2 3">
    <name type="scientific">Hasllibacter halocynthiae</name>
    <dbReference type="NCBI Taxonomy" id="595589"/>
    <lineage>
        <taxon>Bacteria</taxon>
        <taxon>Pseudomonadati</taxon>
        <taxon>Pseudomonadota</taxon>
        <taxon>Alphaproteobacteria</taxon>
        <taxon>Rhodobacterales</taxon>
        <taxon>Roseobacteraceae</taxon>
        <taxon>Hasllibacter</taxon>
    </lineage>
</organism>
<evidence type="ECO:0000313" key="2">
    <source>
        <dbReference type="EMBL" id="PRY94930.1"/>
    </source>
</evidence>
<protein>
    <recommendedName>
        <fullName evidence="4">Protease inhibitor Inh</fullName>
    </recommendedName>
</protein>
<comment type="caution">
    <text evidence="2">The sequence shown here is derived from an EMBL/GenBank/DDBJ whole genome shotgun (WGS) entry which is preliminary data.</text>
</comment>